<dbReference type="SUPFAM" id="SSF51735">
    <property type="entry name" value="NAD(P)-binding Rossmann-fold domains"/>
    <property type="match status" value="1"/>
</dbReference>
<dbReference type="InterPro" id="IPR036291">
    <property type="entry name" value="NAD(P)-bd_dom_sf"/>
</dbReference>
<evidence type="ECO:0000256" key="1">
    <source>
        <dbReference type="SAM" id="MobiDB-lite"/>
    </source>
</evidence>
<keyword evidence="4" id="KW-1185">Reference proteome</keyword>
<dbReference type="AlphaFoldDB" id="A0AAD5XCP9"/>
<reference evidence="3" key="1">
    <citation type="submission" date="2020-05" db="EMBL/GenBank/DDBJ databases">
        <title>Phylogenomic resolution of chytrid fungi.</title>
        <authorList>
            <person name="Stajich J.E."/>
            <person name="Amses K."/>
            <person name="Simmons R."/>
            <person name="Seto K."/>
            <person name="Myers J."/>
            <person name="Bonds A."/>
            <person name="Quandt C.A."/>
            <person name="Barry K."/>
            <person name="Liu P."/>
            <person name="Grigoriev I."/>
            <person name="Longcore J.E."/>
            <person name="James T.Y."/>
        </authorList>
    </citation>
    <scope>NUCLEOTIDE SEQUENCE</scope>
    <source>
        <strain evidence="3">JEL0513</strain>
    </source>
</reference>
<accession>A0AAD5XCP9</accession>
<evidence type="ECO:0000313" key="3">
    <source>
        <dbReference type="EMBL" id="KAJ3119718.1"/>
    </source>
</evidence>
<dbReference type="EMBL" id="JADGJH010001030">
    <property type="protein sequence ID" value="KAJ3119718.1"/>
    <property type="molecule type" value="Genomic_DNA"/>
</dbReference>
<feature type="domain" description="NAD-dependent epimerase/dehydratase" evidence="2">
    <location>
        <begin position="13"/>
        <end position="119"/>
    </location>
</feature>
<feature type="region of interest" description="Disordered" evidence="1">
    <location>
        <begin position="125"/>
        <end position="146"/>
    </location>
</feature>
<sequence>MDSITQSIQETRVFVAGATGAIGRRLCPLLVAAGYTVYGTTRSPARALLLEQQGVRPLVVDVYDASKLAAAVQEAAPHVVIHQLTDLPPGLDPARMHQGRLDNARIRHEGTRNLVAAIASFISPSNPSNSASSNDTANPSDNANYNSNHNSNGITLIAQSIAFGYAASGNSTQLELTEEAPLASPALHAFEQQVLNAPVQTAIVLRYGILYGPGSGFDLPTGNSCAIHVDAAADAAMRAITAGQSGIYNITDDNGAVSNAKAKSLLLWNPDIRFP</sequence>
<dbReference type="PANTHER" id="PTHR48079">
    <property type="entry name" value="PROTEIN YEEZ"/>
    <property type="match status" value="1"/>
</dbReference>
<organism evidence="3 4">
    <name type="scientific">Physocladia obscura</name>
    <dbReference type="NCBI Taxonomy" id="109957"/>
    <lineage>
        <taxon>Eukaryota</taxon>
        <taxon>Fungi</taxon>
        <taxon>Fungi incertae sedis</taxon>
        <taxon>Chytridiomycota</taxon>
        <taxon>Chytridiomycota incertae sedis</taxon>
        <taxon>Chytridiomycetes</taxon>
        <taxon>Chytridiales</taxon>
        <taxon>Chytriomycetaceae</taxon>
        <taxon>Physocladia</taxon>
    </lineage>
</organism>
<name>A0AAD5XCP9_9FUNG</name>
<evidence type="ECO:0000313" key="4">
    <source>
        <dbReference type="Proteomes" id="UP001211907"/>
    </source>
</evidence>
<dbReference type="InterPro" id="IPR001509">
    <property type="entry name" value="Epimerase_deHydtase"/>
</dbReference>
<comment type="caution">
    <text evidence="3">The sequence shown here is derived from an EMBL/GenBank/DDBJ whole genome shotgun (WGS) entry which is preliminary data.</text>
</comment>
<gene>
    <name evidence="3" type="ORF">HK100_000185</name>
</gene>
<protein>
    <recommendedName>
        <fullName evidence="2">NAD-dependent epimerase/dehydratase domain-containing protein</fullName>
    </recommendedName>
</protein>
<dbReference type="GO" id="GO:0004029">
    <property type="term" value="F:aldehyde dehydrogenase (NAD+) activity"/>
    <property type="evidence" value="ECO:0007669"/>
    <property type="project" value="TreeGrafter"/>
</dbReference>
<dbReference type="Gene3D" id="3.40.50.720">
    <property type="entry name" value="NAD(P)-binding Rossmann-like Domain"/>
    <property type="match status" value="1"/>
</dbReference>
<dbReference type="PANTHER" id="PTHR48079:SF6">
    <property type="entry name" value="NAD(P)-BINDING DOMAIN-CONTAINING PROTEIN-RELATED"/>
    <property type="match status" value="1"/>
</dbReference>
<proteinExistence type="predicted"/>
<dbReference type="InterPro" id="IPR051783">
    <property type="entry name" value="NAD(P)-dependent_oxidoreduct"/>
</dbReference>
<dbReference type="Proteomes" id="UP001211907">
    <property type="component" value="Unassembled WGS sequence"/>
</dbReference>
<evidence type="ECO:0000259" key="2">
    <source>
        <dbReference type="Pfam" id="PF01370"/>
    </source>
</evidence>
<dbReference type="GO" id="GO:0005737">
    <property type="term" value="C:cytoplasm"/>
    <property type="evidence" value="ECO:0007669"/>
    <property type="project" value="TreeGrafter"/>
</dbReference>
<dbReference type="Pfam" id="PF01370">
    <property type="entry name" value="Epimerase"/>
    <property type="match status" value="1"/>
</dbReference>